<comment type="caution">
    <text evidence="3">The sequence shown here is derived from an EMBL/GenBank/DDBJ whole genome shotgun (WGS) entry which is preliminary data.</text>
</comment>
<dbReference type="InterPro" id="IPR043128">
    <property type="entry name" value="Rev_trsase/Diguanyl_cyclase"/>
</dbReference>
<dbReference type="EMBL" id="JAJSOF020000033">
    <property type="protein sequence ID" value="KAJ4430360.1"/>
    <property type="molecule type" value="Genomic_DNA"/>
</dbReference>
<reference evidence="3 4" key="1">
    <citation type="journal article" date="2022" name="Allergy">
        <title>Genome assembly and annotation of Periplaneta americana reveal a comprehensive cockroach allergen profile.</title>
        <authorList>
            <person name="Wang L."/>
            <person name="Xiong Q."/>
            <person name="Saelim N."/>
            <person name="Wang L."/>
            <person name="Nong W."/>
            <person name="Wan A.T."/>
            <person name="Shi M."/>
            <person name="Liu X."/>
            <person name="Cao Q."/>
            <person name="Hui J.H.L."/>
            <person name="Sookrung N."/>
            <person name="Leung T.F."/>
            <person name="Tungtrongchitr A."/>
            <person name="Tsui S.K.W."/>
        </authorList>
    </citation>
    <scope>NUCLEOTIDE SEQUENCE [LARGE SCALE GENOMIC DNA]</scope>
    <source>
        <strain evidence="3">PWHHKU_190912</strain>
    </source>
</reference>
<accession>A0ABQ8S8N8</accession>
<keyword evidence="4" id="KW-1185">Reference proteome</keyword>
<dbReference type="InterPro" id="IPR043502">
    <property type="entry name" value="DNA/RNA_pol_sf"/>
</dbReference>
<feature type="compositionally biased region" description="Polar residues" evidence="1">
    <location>
        <begin position="191"/>
        <end position="204"/>
    </location>
</feature>
<evidence type="ECO:0000256" key="1">
    <source>
        <dbReference type="SAM" id="MobiDB-lite"/>
    </source>
</evidence>
<feature type="region of interest" description="Disordered" evidence="1">
    <location>
        <begin position="187"/>
        <end position="214"/>
    </location>
</feature>
<dbReference type="InterPro" id="IPR000477">
    <property type="entry name" value="RT_dom"/>
</dbReference>
<evidence type="ECO:0000259" key="2">
    <source>
        <dbReference type="PROSITE" id="PS50878"/>
    </source>
</evidence>
<protein>
    <recommendedName>
        <fullName evidence="2">Reverse transcriptase domain-containing protein</fullName>
    </recommendedName>
</protein>
<dbReference type="PANTHER" id="PTHR19446">
    <property type="entry name" value="REVERSE TRANSCRIPTASES"/>
    <property type="match status" value="1"/>
</dbReference>
<dbReference type="PROSITE" id="PS50878">
    <property type="entry name" value="RT_POL"/>
    <property type="match status" value="1"/>
</dbReference>
<evidence type="ECO:0000313" key="3">
    <source>
        <dbReference type="EMBL" id="KAJ4430360.1"/>
    </source>
</evidence>
<gene>
    <name evidence="3" type="ORF">ANN_22576</name>
</gene>
<dbReference type="Proteomes" id="UP001148838">
    <property type="component" value="Unassembled WGS sequence"/>
</dbReference>
<evidence type="ECO:0000313" key="4">
    <source>
        <dbReference type="Proteomes" id="UP001148838"/>
    </source>
</evidence>
<dbReference type="Gene3D" id="3.30.70.270">
    <property type="match status" value="1"/>
</dbReference>
<feature type="domain" description="Reverse transcriptase" evidence="2">
    <location>
        <begin position="334"/>
        <end position="612"/>
    </location>
</feature>
<dbReference type="Pfam" id="PF00078">
    <property type="entry name" value="RVT_1"/>
    <property type="match status" value="1"/>
</dbReference>
<proteinExistence type="predicted"/>
<organism evidence="3 4">
    <name type="scientific">Periplaneta americana</name>
    <name type="common">American cockroach</name>
    <name type="synonym">Blatta americana</name>
    <dbReference type="NCBI Taxonomy" id="6978"/>
    <lineage>
        <taxon>Eukaryota</taxon>
        <taxon>Metazoa</taxon>
        <taxon>Ecdysozoa</taxon>
        <taxon>Arthropoda</taxon>
        <taxon>Hexapoda</taxon>
        <taxon>Insecta</taxon>
        <taxon>Pterygota</taxon>
        <taxon>Neoptera</taxon>
        <taxon>Polyneoptera</taxon>
        <taxon>Dictyoptera</taxon>
        <taxon>Blattodea</taxon>
        <taxon>Blattoidea</taxon>
        <taxon>Blattidae</taxon>
        <taxon>Blattinae</taxon>
        <taxon>Periplaneta</taxon>
    </lineage>
</organism>
<sequence length="718" mass="81505">MSCKLNSETSPVLTLYNEPNCTQNSSTQDNTQCNSQCTSMPSSTTPCPHCGKFYRGQHGIKIHIARAHPEKHRISIVERQPNWQNKKHSSNEHNDTTLISSVSLDVILDPITTEKAPVRQTPHNSPSRQLNQYHQEMSHWKAEFENITTEEDLYSKVGNFSQFLANAITLLPGPKHPARKYYEARQDKRLLNNQRSYEQSSNPERATKRDREKRRSKYIYQLTQFQYFNQRRKAVHSILRQNNQRCTINVNKVHNSFSKNFSVPNNCIRPSYEHVSDTDDLTPTETFSTTITKEEIVAAANKIAVDTSPGPDHVLMRAIRNVVCYEIISLIATRMLSLCEIPPCLTKARTILIYKGGDVTDLGNWQPITICSILRRIIERVLDKRLRKTVTFHEFQRGFTNSPGTLINTSLRNSILKEAKSRKSNTTLVFLDIRKAFDNIGHLHLRNTLSSLNVPSPLAELIAKLQEVNTTQIEVNYRKTESIVISRGVMQGSPLSPSLYNIATDHILHELTSEELAEEYGFKLVSGLPNVTVLSFADDMVIVGKDSEAAKQIAEIATRRLHEIGLEINVKKSKCISIVNGKLNTSSIYLNSTTEVPALDINETVKYLGVTYNDETVFDSARTMEALRSQLERLTTSPLLQPYQKYNVVSSFIYPKLVYPFQTTPPDKLPVKFLKDVDLLIKSSIKDILQLPGDIPDNMLYSDKKFKGLGIFCACWEA</sequence>
<name>A0ABQ8S8N8_PERAM</name>
<dbReference type="CDD" id="cd01650">
    <property type="entry name" value="RT_nLTR_like"/>
    <property type="match status" value="1"/>
</dbReference>
<dbReference type="PROSITE" id="PS00028">
    <property type="entry name" value="ZINC_FINGER_C2H2_1"/>
    <property type="match status" value="1"/>
</dbReference>
<dbReference type="SUPFAM" id="SSF56672">
    <property type="entry name" value="DNA/RNA polymerases"/>
    <property type="match status" value="1"/>
</dbReference>
<dbReference type="InterPro" id="IPR013087">
    <property type="entry name" value="Znf_C2H2_type"/>
</dbReference>